<dbReference type="STRING" id="1385511.GCA_000425225_04016"/>
<dbReference type="EMBL" id="AVPF01000115">
    <property type="protein sequence ID" value="KGX83376.1"/>
    <property type="molecule type" value="Genomic_DNA"/>
</dbReference>
<dbReference type="Pfam" id="PF00994">
    <property type="entry name" value="MoCF_biosynth"/>
    <property type="match status" value="1"/>
</dbReference>
<dbReference type="NCBIfam" id="NF001813">
    <property type="entry name" value="PRK00549.1"/>
    <property type="match status" value="1"/>
</dbReference>
<evidence type="ECO:0000256" key="1">
    <source>
        <dbReference type="HAMAP-Rule" id="MF_00226"/>
    </source>
</evidence>
<dbReference type="InterPro" id="IPR008135">
    <property type="entry name" value="Competence-induced_CinA"/>
</dbReference>
<dbReference type="Pfam" id="PF02464">
    <property type="entry name" value="CinA"/>
    <property type="match status" value="1"/>
</dbReference>
<dbReference type="CDD" id="cd00885">
    <property type="entry name" value="cinA"/>
    <property type="match status" value="1"/>
</dbReference>
<dbReference type="eggNOG" id="COG1058">
    <property type="taxonomic scope" value="Bacteria"/>
</dbReference>
<comment type="similarity">
    <text evidence="1">Belongs to the CinA family.</text>
</comment>
<dbReference type="InterPro" id="IPR008136">
    <property type="entry name" value="CinA_C"/>
</dbReference>
<proteinExistence type="inferred from homology"/>
<dbReference type="NCBIfam" id="TIGR00199">
    <property type="entry name" value="PncC_domain"/>
    <property type="match status" value="1"/>
</dbReference>
<gene>
    <name evidence="1" type="primary">cinA</name>
    <name evidence="3" type="ORF">N783_04315</name>
</gene>
<evidence type="ECO:0000313" key="3">
    <source>
        <dbReference type="EMBL" id="KGX83376.1"/>
    </source>
</evidence>
<dbReference type="NCBIfam" id="TIGR00177">
    <property type="entry name" value="molyb_syn"/>
    <property type="match status" value="1"/>
</dbReference>
<dbReference type="PANTHER" id="PTHR13939:SF0">
    <property type="entry name" value="NMN AMIDOHYDROLASE-LIKE PROTEIN YFAY"/>
    <property type="match status" value="1"/>
</dbReference>
<dbReference type="Gene3D" id="3.90.950.20">
    <property type="entry name" value="CinA-like"/>
    <property type="match status" value="1"/>
</dbReference>
<dbReference type="Gene3D" id="3.30.70.2860">
    <property type="match status" value="1"/>
</dbReference>
<accession>A0A0A5FRG9</accession>
<dbReference type="PIRSF" id="PIRSF006728">
    <property type="entry name" value="CinA"/>
    <property type="match status" value="1"/>
</dbReference>
<dbReference type="Proteomes" id="UP000030403">
    <property type="component" value="Unassembled WGS sequence"/>
</dbReference>
<dbReference type="HAMAP" id="MF_00226_B">
    <property type="entry name" value="CinA_B"/>
    <property type="match status" value="1"/>
</dbReference>
<name>A0A0A5FRG9_9BACI</name>
<dbReference type="SUPFAM" id="SSF142433">
    <property type="entry name" value="CinA-like"/>
    <property type="match status" value="1"/>
</dbReference>
<dbReference type="NCBIfam" id="TIGR00200">
    <property type="entry name" value="cinA_nterm"/>
    <property type="match status" value="1"/>
</dbReference>
<protein>
    <recommendedName>
        <fullName evidence="1">Putative competence-damage inducible protein</fullName>
    </recommendedName>
</protein>
<dbReference type="SUPFAM" id="SSF53218">
    <property type="entry name" value="Molybdenum cofactor biosynthesis proteins"/>
    <property type="match status" value="1"/>
</dbReference>
<dbReference type="SMART" id="SM00852">
    <property type="entry name" value="MoCF_biosynth"/>
    <property type="match status" value="1"/>
</dbReference>
<dbReference type="RefSeq" id="WP_027447504.1">
    <property type="nucleotide sequence ID" value="NZ_AULJ01000067.1"/>
</dbReference>
<dbReference type="eggNOG" id="COG1546">
    <property type="taxonomic scope" value="Bacteria"/>
</dbReference>
<dbReference type="InterPro" id="IPR001453">
    <property type="entry name" value="MoaB/Mog_dom"/>
</dbReference>
<dbReference type="Pfam" id="PF18146">
    <property type="entry name" value="CinA_KH"/>
    <property type="match status" value="1"/>
</dbReference>
<reference evidence="3 4" key="1">
    <citation type="submission" date="2013-08" db="EMBL/GenBank/DDBJ databases">
        <authorList>
            <person name="Huang J."/>
            <person name="Wang G."/>
        </authorList>
    </citation>
    <scope>NUCLEOTIDE SEQUENCE [LARGE SCALE GENOMIC DNA]</scope>
    <source>
        <strain evidence="3 4">BH030004</strain>
    </source>
</reference>
<comment type="caution">
    <text evidence="3">The sequence shown here is derived from an EMBL/GenBank/DDBJ whole genome shotgun (WGS) entry which is preliminary data.</text>
</comment>
<evidence type="ECO:0000259" key="2">
    <source>
        <dbReference type="SMART" id="SM00852"/>
    </source>
</evidence>
<organism evidence="3 4">
    <name type="scientific">Pontibacillus marinus BH030004 = DSM 16465</name>
    <dbReference type="NCBI Taxonomy" id="1385511"/>
    <lineage>
        <taxon>Bacteria</taxon>
        <taxon>Bacillati</taxon>
        <taxon>Bacillota</taxon>
        <taxon>Bacilli</taxon>
        <taxon>Bacillales</taxon>
        <taxon>Bacillaceae</taxon>
        <taxon>Pontibacillus</taxon>
    </lineage>
</organism>
<dbReference type="PANTHER" id="PTHR13939">
    <property type="entry name" value="NICOTINAMIDE-NUCLEOTIDE AMIDOHYDROLASE PNCC"/>
    <property type="match status" value="1"/>
</dbReference>
<keyword evidence="4" id="KW-1185">Reference proteome</keyword>
<dbReference type="InterPro" id="IPR050101">
    <property type="entry name" value="CinA"/>
</dbReference>
<dbReference type="InterPro" id="IPR036425">
    <property type="entry name" value="MoaB/Mog-like_dom_sf"/>
</dbReference>
<dbReference type="AlphaFoldDB" id="A0A0A5FRG9"/>
<dbReference type="OrthoDB" id="9801454at2"/>
<sequence length="419" mass="46196">MGNGVKAEIIAVGTELLLGQISNTNAQWISEQLALHGVNVFHHSVIGDNYERLTSLFSLAQDRSDLVIVTGGLGPTDDDMTREAASEILEKPIYEDAETMRNIEAYYEKNSFTMSPNNRKQARIFEGADILVNDVGMAPGMAIQKNDTLWIFLPGVPREMKAIMQHQGFPYIQQTFPNQSPIFSRMLRFIGIGESQLEHDLKDLIAAQQNPTIAPLASNGEVAIRLTAKAESEAKAKELVQVTEQQIYERVGDYVYGYDDDSIDQSVFELLKEKQFTISAAESLTGGQFVERLVTLKGASSVCNGGVVCYAKSVKENLLEVPKLIISHYGTVSEACAVSMAVNVAEKLDSNIGISFTGVAGPDEVEGHTAGTVFIGIYIDGESPFAKRFYFNGDRDMVRTKAVKKGYELLYHHLKQKNH</sequence>
<dbReference type="InterPro" id="IPR036653">
    <property type="entry name" value="CinA-like_C"/>
</dbReference>
<dbReference type="InterPro" id="IPR041424">
    <property type="entry name" value="CinA_KH"/>
</dbReference>
<dbReference type="Gene3D" id="3.40.980.10">
    <property type="entry name" value="MoaB/Mog-like domain"/>
    <property type="match status" value="1"/>
</dbReference>
<evidence type="ECO:0000313" key="4">
    <source>
        <dbReference type="Proteomes" id="UP000030403"/>
    </source>
</evidence>
<feature type="domain" description="MoaB/Mog" evidence="2">
    <location>
        <begin position="8"/>
        <end position="175"/>
    </location>
</feature>